<comment type="caution">
    <text evidence="2">The sequence shown here is derived from an EMBL/GenBank/DDBJ whole genome shotgun (WGS) entry which is preliminary data.</text>
</comment>
<dbReference type="STRING" id="1237896.T0KUF1"/>
<sequence>MWPQEKAVKESISEEQKGRLSARTSPGRNEADQWYAVWDILFPDVSPPSSPYLGSEVEEIILTVRELWSRNGPQALSNLHSTVSLDSTLSTTIQGGTDTERNFAGSVPNDTTTFVDRVLGSLATVSIESPQYGASDSAFWGAEPSFEDVWDTTATPTALSGISFGYNFGILGQLETWEQDTTNVVPQLMPCEIQPDTPTATWSPSSHFGGITDETSMQETGSVTEHLVGDDATVEGTKQEDGHTTPMWEEDWVDDKDLFFGTN</sequence>
<feature type="compositionally biased region" description="Basic and acidic residues" evidence="1">
    <location>
        <begin position="1"/>
        <end position="18"/>
    </location>
</feature>
<organism evidence="2 3">
    <name type="scientific">Colletotrichum gloeosporioides (strain Cg-14)</name>
    <name type="common">Anthracnose fungus</name>
    <name type="synonym">Glomerella cingulata</name>
    <dbReference type="NCBI Taxonomy" id="1237896"/>
    <lineage>
        <taxon>Eukaryota</taxon>
        <taxon>Fungi</taxon>
        <taxon>Dikarya</taxon>
        <taxon>Ascomycota</taxon>
        <taxon>Pezizomycotina</taxon>
        <taxon>Sordariomycetes</taxon>
        <taxon>Hypocreomycetidae</taxon>
        <taxon>Glomerellales</taxon>
        <taxon>Glomerellaceae</taxon>
        <taxon>Colletotrichum</taxon>
        <taxon>Colletotrichum gloeosporioides species complex</taxon>
    </lineage>
</organism>
<evidence type="ECO:0000313" key="3">
    <source>
        <dbReference type="Proteomes" id="UP000015530"/>
    </source>
</evidence>
<name>T0KUF1_COLGC</name>
<protein>
    <submittedName>
        <fullName evidence="2">Uncharacterized protein</fullName>
    </submittedName>
</protein>
<dbReference type="OrthoDB" id="3521097at2759"/>
<proteinExistence type="predicted"/>
<evidence type="ECO:0000256" key="1">
    <source>
        <dbReference type="SAM" id="MobiDB-lite"/>
    </source>
</evidence>
<accession>T0KUF1</accession>
<reference evidence="3" key="1">
    <citation type="journal article" date="2013" name="Mol. Plant Microbe Interact.">
        <title>Global aspects of pacC regulation of pathogenicity genes in Colletotrichum gloeosporioides as revealed by transcriptome analysis.</title>
        <authorList>
            <person name="Alkan N."/>
            <person name="Meng X."/>
            <person name="Friedlander G."/>
            <person name="Reuveni E."/>
            <person name="Sukno S."/>
            <person name="Sherman A."/>
            <person name="Thon M."/>
            <person name="Fluhr R."/>
            <person name="Prusky D."/>
        </authorList>
    </citation>
    <scope>NUCLEOTIDE SEQUENCE [LARGE SCALE GENOMIC DNA]</scope>
    <source>
        <strain evidence="3">Cg-14</strain>
    </source>
</reference>
<dbReference type="Proteomes" id="UP000015530">
    <property type="component" value="Unassembled WGS sequence"/>
</dbReference>
<feature type="region of interest" description="Disordered" evidence="1">
    <location>
        <begin position="1"/>
        <end position="26"/>
    </location>
</feature>
<evidence type="ECO:0000313" key="2">
    <source>
        <dbReference type="EMBL" id="EQB56298.1"/>
    </source>
</evidence>
<dbReference type="EMBL" id="AMYD01000757">
    <property type="protein sequence ID" value="EQB56298.1"/>
    <property type="molecule type" value="Genomic_DNA"/>
</dbReference>
<gene>
    <name evidence="2" type="ORF">CGLO_03691</name>
</gene>
<dbReference type="AlphaFoldDB" id="T0KUF1"/>
<dbReference type="HOGENOM" id="CLU_1057709_0_0_1"/>